<keyword evidence="2" id="KW-1133">Transmembrane helix</keyword>
<dbReference type="GeneID" id="41543411"/>
<proteinExistence type="predicted"/>
<feature type="compositionally biased region" description="Basic and acidic residues" evidence="1">
    <location>
        <begin position="1"/>
        <end position="21"/>
    </location>
</feature>
<evidence type="ECO:0000313" key="6">
    <source>
        <dbReference type="Proteomes" id="UP000302139"/>
    </source>
</evidence>
<dbReference type="AlphaFoldDB" id="A0A4D4M423"/>
<sequence>MDEMTRVRELRADAPTPDRGRLAPGRMRLVEAARTGERRRAVWARREFVIAGVVAAVTAVAVTASVLADGGDQGRKASPAVSPNLNLKGLSARELLERAATVLETQPPVTVPKAKQWIYTKSMSEGQDPKLLKEMGEEAFVQESWIRYDGSASAHQLPGRHSELQITKMHLENGGEGDDRSPREMYRFLSTLPTDGEGALKTLREKNAIADGKESQAAADRTEIFVLLSADVMPPKGLAGLYRALATLPGGKVTDHLVKNAAGRRVIALHYGGDGIGSDGQDWLLDPQTFQVVGQRLYAPKGGADGGKGEVAGGNSLITKAVVDKAGRRG</sequence>
<dbReference type="Proteomes" id="UP000302139">
    <property type="component" value="Unassembled WGS sequence"/>
</dbReference>
<protein>
    <submittedName>
        <fullName evidence="3">Uncharacterized protein</fullName>
    </submittedName>
</protein>
<keyword evidence="2" id="KW-0812">Transmembrane</keyword>
<feature type="region of interest" description="Disordered" evidence="1">
    <location>
        <begin position="1"/>
        <end position="22"/>
    </location>
</feature>
<accession>A0A4D4M423</accession>
<dbReference type="EMBL" id="BJHX01000001">
    <property type="protein sequence ID" value="GDY66574.1"/>
    <property type="molecule type" value="Genomic_DNA"/>
</dbReference>
<evidence type="ECO:0000313" key="3">
    <source>
        <dbReference type="EMBL" id="GDY66574.1"/>
    </source>
</evidence>
<gene>
    <name evidence="3" type="ORF">SAV14893_059670</name>
    <name evidence="4" type="ORF">SAV31267_026740</name>
</gene>
<name>A0A4D4M423_STRAX</name>
<evidence type="ECO:0000313" key="5">
    <source>
        <dbReference type="Proteomes" id="UP000299211"/>
    </source>
</evidence>
<feature type="transmembrane region" description="Helical" evidence="2">
    <location>
        <begin position="48"/>
        <end position="68"/>
    </location>
</feature>
<reference evidence="3 6" key="2">
    <citation type="submission" date="2019-04" db="EMBL/GenBank/DDBJ databases">
        <title>Draft genome sequences of Streptomyces avermitilis NBRC 14893.</title>
        <authorList>
            <person name="Komaki H."/>
            <person name="Tamura T."/>
            <person name="Hosoyama A."/>
        </authorList>
    </citation>
    <scope>NUCLEOTIDE SEQUENCE [LARGE SCALE GENOMIC DNA]</scope>
    <source>
        <strain evidence="3 6">NBRC 14893</strain>
    </source>
</reference>
<evidence type="ECO:0000313" key="4">
    <source>
        <dbReference type="EMBL" id="GDY73189.1"/>
    </source>
</evidence>
<dbReference type="NCBIfam" id="NF038083">
    <property type="entry name" value="CU044_5270_fam"/>
    <property type="match status" value="1"/>
</dbReference>
<evidence type="ECO:0000256" key="1">
    <source>
        <dbReference type="SAM" id="MobiDB-lite"/>
    </source>
</evidence>
<evidence type="ECO:0000256" key="2">
    <source>
        <dbReference type="SAM" id="Phobius"/>
    </source>
</evidence>
<dbReference type="EMBL" id="BJHY01000001">
    <property type="protein sequence ID" value="GDY73189.1"/>
    <property type="molecule type" value="Genomic_DNA"/>
</dbReference>
<comment type="caution">
    <text evidence="3">The sequence shown here is derived from an EMBL/GenBank/DDBJ whole genome shotgun (WGS) entry which is preliminary data.</text>
</comment>
<dbReference type="OMA" id="RTHEVPG"/>
<dbReference type="InterPro" id="IPR047789">
    <property type="entry name" value="CU044_5270-like"/>
</dbReference>
<dbReference type="RefSeq" id="WP_010987738.1">
    <property type="nucleotide sequence ID" value="NZ_BAABTN010000016.1"/>
</dbReference>
<dbReference type="Proteomes" id="UP000299211">
    <property type="component" value="Unassembled WGS sequence"/>
</dbReference>
<dbReference type="STRING" id="33903.AQJ43_12360"/>
<reference evidence="4 5" key="1">
    <citation type="submission" date="2019-04" db="EMBL/GenBank/DDBJ databases">
        <title>Draft genome sequences of Streptomyces avermitilis ATCC 31267.</title>
        <authorList>
            <person name="Komaki H."/>
            <person name="Tamura T."/>
            <person name="Hosoyama A."/>
        </authorList>
    </citation>
    <scope>NUCLEOTIDE SEQUENCE [LARGE SCALE GENOMIC DNA]</scope>
    <source>
        <strain evidence="4 5">ATCC 31267</strain>
    </source>
</reference>
<keyword evidence="2" id="KW-0472">Membrane</keyword>
<organism evidence="3 6">
    <name type="scientific">Streptomyces avermitilis</name>
    <dbReference type="NCBI Taxonomy" id="33903"/>
    <lineage>
        <taxon>Bacteria</taxon>
        <taxon>Bacillati</taxon>
        <taxon>Actinomycetota</taxon>
        <taxon>Actinomycetes</taxon>
        <taxon>Kitasatosporales</taxon>
        <taxon>Streptomycetaceae</taxon>
        <taxon>Streptomyces</taxon>
    </lineage>
</organism>